<proteinExistence type="predicted"/>
<feature type="compositionally biased region" description="Basic and acidic residues" evidence="1">
    <location>
        <begin position="168"/>
        <end position="177"/>
    </location>
</feature>
<dbReference type="AlphaFoldDB" id="A0A915D4F3"/>
<feature type="signal peptide" evidence="2">
    <location>
        <begin position="1"/>
        <end position="22"/>
    </location>
</feature>
<sequence>MLLPIINLVLLIFLSTISSLNADLDDSYQFPKPQQATHPKIVNSKFAPPADTSSNSQGYDEKLIGSDEAAPASLAFDLTSDEENQDASKRDYGSDQDSGESDSADSQSKQSVENKKASLKKVKDTVVAAVSKDSDSSEEKESDGSQDADWYKPKGSFQSDDDLSAVEDYDKRKKREVEEDSGSSFSSSESDFQDFSSEE</sequence>
<keyword evidence="2" id="KW-0732">Signal</keyword>
<feature type="chain" id="PRO_5037861824" evidence="2">
    <location>
        <begin position="23"/>
        <end position="199"/>
    </location>
</feature>
<feature type="compositionally biased region" description="Low complexity" evidence="1">
    <location>
        <begin position="182"/>
        <end position="199"/>
    </location>
</feature>
<evidence type="ECO:0000256" key="1">
    <source>
        <dbReference type="SAM" id="MobiDB-lite"/>
    </source>
</evidence>
<name>A0A915D4F3_9BILA</name>
<dbReference type="Proteomes" id="UP000887574">
    <property type="component" value="Unplaced"/>
</dbReference>
<protein>
    <submittedName>
        <fullName evidence="4">Uncharacterized protein</fullName>
    </submittedName>
</protein>
<feature type="compositionally biased region" description="Basic and acidic residues" evidence="1">
    <location>
        <begin position="112"/>
        <end position="124"/>
    </location>
</feature>
<evidence type="ECO:0000313" key="4">
    <source>
        <dbReference type="WBParaSite" id="jg1580"/>
    </source>
</evidence>
<feature type="compositionally biased region" description="Basic and acidic residues" evidence="1">
    <location>
        <begin position="132"/>
        <end position="143"/>
    </location>
</feature>
<dbReference type="WBParaSite" id="jg1580">
    <property type="protein sequence ID" value="jg1580"/>
    <property type="gene ID" value="jg1580"/>
</dbReference>
<accession>A0A915D4F3</accession>
<organism evidence="3 4">
    <name type="scientific">Ditylenchus dipsaci</name>
    <dbReference type="NCBI Taxonomy" id="166011"/>
    <lineage>
        <taxon>Eukaryota</taxon>
        <taxon>Metazoa</taxon>
        <taxon>Ecdysozoa</taxon>
        <taxon>Nematoda</taxon>
        <taxon>Chromadorea</taxon>
        <taxon>Rhabditida</taxon>
        <taxon>Tylenchina</taxon>
        <taxon>Tylenchomorpha</taxon>
        <taxon>Sphaerularioidea</taxon>
        <taxon>Anguinidae</taxon>
        <taxon>Anguininae</taxon>
        <taxon>Ditylenchus</taxon>
    </lineage>
</organism>
<evidence type="ECO:0000313" key="3">
    <source>
        <dbReference type="Proteomes" id="UP000887574"/>
    </source>
</evidence>
<reference evidence="4" key="1">
    <citation type="submission" date="2022-11" db="UniProtKB">
        <authorList>
            <consortium name="WormBaseParasite"/>
        </authorList>
    </citation>
    <scope>IDENTIFICATION</scope>
</reference>
<evidence type="ECO:0000256" key="2">
    <source>
        <dbReference type="SAM" id="SignalP"/>
    </source>
</evidence>
<feature type="region of interest" description="Disordered" evidence="1">
    <location>
        <begin position="31"/>
        <end position="199"/>
    </location>
</feature>
<keyword evidence="3" id="KW-1185">Reference proteome</keyword>